<dbReference type="GO" id="GO:0016787">
    <property type="term" value="F:hydrolase activity"/>
    <property type="evidence" value="ECO:0007669"/>
    <property type="project" value="UniProtKB-KW"/>
</dbReference>
<feature type="region of interest" description="Disordered" evidence="3">
    <location>
        <begin position="40"/>
        <end position="62"/>
    </location>
</feature>
<protein>
    <submittedName>
        <fullName evidence="4">HAD family hydrolase</fullName>
        <ecNumber evidence="4">3.1.3.-</ecNumber>
    </submittedName>
</protein>
<dbReference type="Proteomes" id="UP001595945">
    <property type="component" value="Unassembled WGS sequence"/>
</dbReference>
<evidence type="ECO:0000313" key="5">
    <source>
        <dbReference type="Proteomes" id="UP001595945"/>
    </source>
</evidence>
<dbReference type="NCBIfam" id="TIGR01509">
    <property type="entry name" value="HAD-SF-IA-v3"/>
    <property type="match status" value="1"/>
</dbReference>
<dbReference type="InterPro" id="IPR051540">
    <property type="entry name" value="S-2-haloacid_dehalogenase"/>
</dbReference>
<dbReference type="AlphaFoldDB" id="A0ABD5Q122"/>
<dbReference type="Pfam" id="PF00702">
    <property type="entry name" value="Hydrolase"/>
    <property type="match status" value="1"/>
</dbReference>
<comment type="caution">
    <text evidence="4">The sequence shown here is derived from an EMBL/GenBank/DDBJ whole genome shotgun (WGS) entry which is preliminary data.</text>
</comment>
<accession>A0ABD5Q122</accession>
<dbReference type="EMBL" id="JBHSHT010000001">
    <property type="protein sequence ID" value="MFC4824462.1"/>
    <property type="molecule type" value="Genomic_DNA"/>
</dbReference>
<dbReference type="SUPFAM" id="SSF56784">
    <property type="entry name" value="HAD-like"/>
    <property type="match status" value="1"/>
</dbReference>
<comment type="similarity">
    <text evidence="1">Belongs to the HAD-like hydrolase superfamily.</text>
</comment>
<dbReference type="SFLD" id="SFLDG01129">
    <property type="entry name" value="C1.5:_HAD__Beta-PGM__Phosphata"/>
    <property type="match status" value="1"/>
</dbReference>
<gene>
    <name evidence="4" type="ORF">ACFO9K_09310</name>
</gene>
<reference evidence="4 5" key="1">
    <citation type="journal article" date="2019" name="Int. J. Syst. Evol. Microbiol.">
        <title>The Global Catalogue of Microorganisms (GCM) 10K type strain sequencing project: providing services to taxonomists for standard genome sequencing and annotation.</title>
        <authorList>
            <consortium name="The Broad Institute Genomics Platform"/>
            <consortium name="The Broad Institute Genome Sequencing Center for Infectious Disease"/>
            <person name="Wu L."/>
            <person name="Ma J."/>
        </authorList>
    </citation>
    <scope>NUCLEOTIDE SEQUENCE [LARGE SCALE GENOMIC DNA]</scope>
    <source>
        <strain evidence="4 5">XZYJ18</strain>
    </source>
</reference>
<dbReference type="Gene3D" id="1.10.150.240">
    <property type="entry name" value="Putative phosphatase, domain 2"/>
    <property type="match status" value="1"/>
</dbReference>
<evidence type="ECO:0000256" key="3">
    <source>
        <dbReference type="SAM" id="MobiDB-lite"/>
    </source>
</evidence>
<dbReference type="InterPro" id="IPR023214">
    <property type="entry name" value="HAD_sf"/>
</dbReference>
<sequence>MSGDSPDYRAVFWDIGGVVLDPDSVREAHEAFVERLVEEYVPERSPEDAAGNGPASPRSQAHEDAIATWRAAVGSYFREREGTEFRSARTGYDRAVAEIVGEQVPEDEWLPLFEAATTETLRPEPGAVEAIERLADGDRHVGVVSDVDTEEGLRILETFGVRDRFDSITTSEMVGRTKPDRRMFETALREADVAASEALMIGDRYDHDVAGAKEVGLATVAYGAEDGPAVDYRVDDLREILEVVGVRDSLD</sequence>
<dbReference type="GeneID" id="73044853"/>
<dbReference type="InterPro" id="IPR023198">
    <property type="entry name" value="PGP-like_dom2"/>
</dbReference>
<evidence type="ECO:0000256" key="1">
    <source>
        <dbReference type="ARBA" id="ARBA00007958"/>
    </source>
</evidence>
<dbReference type="RefSeq" id="WP_254269798.1">
    <property type="nucleotide sequence ID" value="NZ_CP100400.1"/>
</dbReference>
<dbReference type="InterPro" id="IPR036412">
    <property type="entry name" value="HAD-like_sf"/>
</dbReference>
<keyword evidence="2 4" id="KW-0378">Hydrolase</keyword>
<evidence type="ECO:0000256" key="2">
    <source>
        <dbReference type="ARBA" id="ARBA00022801"/>
    </source>
</evidence>
<evidence type="ECO:0000313" key="4">
    <source>
        <dbReference type="EMBL" id="MFC4824462.1"/>
    </source>
</evidence>
<organism evidence="4 5">
    <name type="scientific">Halorussus aquaticus</name>
    <dbReference type="NCBI Taxonomy" id="2953748"/>
    <lineage>
        <taxon>Archaea</taxon>
        <taxon>Methanobacteriati</taxon>
        <taxon>Methanobacteriota</taxon>
        <taxon>Stenosarchaea group</taxon>
        <taxon>Halobacteria</taxon>
        <taxon>Halobacteriales</taxon>
        <taxon>Haladaptataceae</taxon>
        <taxon>Halorussus</taxon>
    </lineage>
</organism>
<dbReference type="InterPro" id="IPR006439">
    <property type="entry name" value="HAD-SF_hydro_IA"/>
</dbReference>
<dbReference type="PANTHER" id="PTHR43316:SF3">
    <property type="entry name" value="HALOACID DEHALOGENASE, TYPE II (AFU_ORTHOLOGUE AFUA_2G07750)-RELATED"/>
    <property type="match status" value="1"/>
</dbReference>
<dbReference type="NCBIfam" id="TIGR01549">
    <property type="entry name" value="HAD-SF-IA-v1"/>
    <property type="match status" value="1"/>
</dbReference>
<proteinExistence type="inferred from homology"/>
<dbReference type="EC" id="3.1.3.-" evidence="4"/>
<dbReference type="Gene3D" id="3.40.50.1000">
    <property type="entry name" value="HAD superfamily/HAD-like"/>
    <property type="match status" value="1"/>
</dbReference>
<name>A0ABD5Q122_9EURY</name>
<dbReference type="SFLD" id="SFLDS00003">
    <property type="entry name" value="Haloacid_Dehalogenase"/>
    <property type="match status" value="1"/>
</dbReference>
<keyword evidence="5" id="KW-1185">Reference proteome</keyword>
<dbReference type="PANTHER" id="PTHR43316">
    <property type="entry name" value="HYDROLASE, HALOACID DELAHOGENASE-RELATED"/>
    <property type="match status" value="1"/>
</dbReference>